<evidence type="ECO:0000313" key="9">
    <source>
        <dbReference type="EMBL" id="KAE9207050.1"/>
    </source>
</evidence>
<dbReference type="EMBL" id="QXGB01001346">
    <property type="protein sequence ID" value="KAE9192373.1"/>
    <property type="molecule type" value="Genomic_DNA"/>
</dbReference>
<dbReference type="SUPFAM" id="SSF46565">
    <property type="entry name" value="Chaperone J-domain"/>
    <property type="match status" value="1"/>
</dbReference>
<evidence type="ECO:0000259" key="3">
    <source>
        <dbReference type="PROSITE" id="PS50076"/>
    </source>
</evidence>
<feature type="domain" description="EF-hand" evidence="4">
    <location>
        <begin position="1819"/>
        <end position="1851"/>
    </location>
</feature>
<dbReference type="EMBL" id="QXGA01001282">
    <property type="protein sequence ID" value="KAE9123493.1"/>
    <property type="molecule type" value="Genomic_DNA"/>
</dbReference>
<evidence type="ECO:0000256" key="2">
    <source>
        <dbReference type="SAM" id="MobiDB-lite"/>
    </source>
</evidence>
<evidence type="ECO:0000313" key="10">
    <source>
        <dbReference type="EMBL" id="KAE9300600.1"/>
    </source>
</evidence>
<dbReference type="EMBL" id="QXFZ01001359">
    <property type="protein sequence ID" value="KAE9091941.1"/>
    <property type="molecule type" value="Genomic_DNA"/>
</dbReference>
<dbReference type="Proteomes" id="UP000429523">
    <property type="component" value="Unassembled WGS sequence"/>
</dbReference>
<sequence>MGVISVGASLGVREARAAAPPPATTAASSASTRRSSASSNAADAPSAAPNSRKKTSRKRLAGAGSGASHAMKRPGRRERAAAAAVGASGRRSPSPNPRESSVTPSVTMVINGKKPIGRMVHVRTTMDPQRLAPHVIGVNGGKLNAIMSRARCSISYRKTLSQEQEEDKDKHAYSMAFMISANTTKRVDDGVQLLQAVVESTEQQIRKYQRSSGSQDIPDIDVYAEKEQEQADEQVAVETENRQRLQSPSRSRSRSRSRSADQDERTDTTQQQRHLKRRRDSGNTSSGAAKRGRSNESRESQRSERRPPRNEDEECKEDREAAAAEAAARAEEERKLRDEREAFRIRLARTVMISRRLEAEATRARAQEAVERDKYLRLRRQFEEMEHRKKVAELVVKQQCSAMASSLSMPSPSKKKQRLREIERLTIAHGACPPATSRILAPELRVFKAKRSLLGRAGVPVVKSGLAEDDDLLRLVKKVRAFGQMITSGSTVEQVMEESTMHDDTDTADAPSGVADAFEFPSEDADVCMDTANGDNSVADAGMEMMEDGDEGTSNPRRESFRSTWEIPGLTRDLNLIQDYSSETKCKLLRFLAGERQYFYLEQLMSSLSYSQDVERWLLTAHDLHILHRYLLDRADFGKELVLCAERLRALGSLAPPLPSSSGTQTPLSAEMGVFETSRHKEWSEMQDRIVELHSLALVAHMLGKHYLARHVIGSNRAAAHVGASHEDLLDGTTLQSDLFTYILRPIRSSAIESSLFDSLPISLVRETIEQCPEVVNHVLQWKGKDDVPEYLREVDHCEPPTTQVASTAETTDQRMHPNSSYFLRNLLVRLTAYMRDLDTITKELVATLKETRPDHHRESANHVSLRRQRIIQHVNRFKSVTTNVIVENTKLQLHKWWILFAENSCAWFDPDDVDDLDDRSYDKFTCLQDALYIWHNEALLYTTKDDFVDPERVEESPLDHSDEGIVESGYDTRARASGSSSQKPTSREEEVAALLQLTPANMRDEVQNRPFTRDEANKCIMTPLKVEEARTELEESLAITRDLMSELGQAGPWRTQVENSNTLKRELAKQLAIQKKLVNHQWARYYTKYQDFAPPPAPRSDVDQEVAEKDTSETPERQPQGEPTSECGGDTMAMAIDWTGVFDPEKDAPDVIEMKKLRHEITLAKDQLLRDIKGGSKKVSGATLRSSSLNTDQKALIKECKGLAASCMQALGKFLGLEDTDGANSATTTNARKAAPKQTRSATKAARAEKRDATASKGDRPARATSERRHSKKTSSHSSKRIPANRSRRSESIRVAKALAASQVGLLLPITSSSGSKTSSSRAMSLRSHGSRKQRSDGNSPLRMGCSGCRDLRRRCTGCSGCCLHCVCVSCGCRMCCSSRLSAVQKTMTHMLDLIESNEACKWMSNASAGNEGRHCGMLFFCQQCHSCEDHCPCLLAGSTTERPTGAVPNTNAESSADFIASLNASLRGTTPAASSRRERRFKINPVAAQRRGANLTASDGVDGAHYSAAAHGGNGDPNADGDSASHARDAHGARGRLPTFDYGIEGAFGLGPMDQRAQCRTWRPAPSDKNEQEDLFRAARVRMKLVRSVLSKSSALAASIGCLDGEQLWQPERIRMMWERRDFHGVLGLPRDASIQQIKRQYRKLALKLHPDKASDASASLESTVAEAGKNVGARNSGKRVDAFVAATHSYKILLGDVDAMNGLRSDKRPTEATNMDVNRIFSAEQIAVPPDLPHVLKDWTKTVIRENPTDLLAFSQQWFQDKAAQASQRKAAENQIRRMRQLFESYDVDGQGRMEAKDLGKFLGEDLGMDGYEDGSPAELLEDLVMELDPDNTGFIELHDIIQWYQQR</sequence>
<feature type="compositionally biased region" description="Basic residues" evidence="2">
    <location>
        <begin position="1270"/>
        <end position="1281"/>
    </location>
</feature>
<dbReference type="Proteomes" id="UP000441208">
    <property type="component" value="Unassembled WGS sequence"/>
</dbReference>
<feature type="region of interest" description="Disordered" evidence="2">
    <location>
        <begin position="1311"/>
        <end position="1341"/>
    </location>
</feature>
<feature type="region of interest" description="Disordered" evidence="2">
    <location>
        <begin position="1"/>
        <end position="103"/>
    </location>
</feature>
<dbReference type="Proteomes" id="UP000437068">
    <property type="component" value="Unassembled WGS sequence"/>
</dbReference>
<feature type="compositionally biased region" description="Low complexity" evidence="2">
    <location>
        <begin position="24"/>
        <end position="50"/>
    </location>
</feature>
<dbReference type="SUPFAM" id="SSF47391">
    <property type="entry name" value="Dimerization-anchoring domain of cAMP-dependent PK regulatory subunit"/>
    <property type="match status" value="1"/>
</dbReference>
<evidence type="ECO:0000313" key="5">
    <source>
        <dbReference type="EMBL" id="KAE8930417.1"/>
    </source>
</evidence>
<dbReference type="SUPFAM" id="SSF47473">
    <property type="entry name" value="EF-hand"/>
    <property type="match status" value="1"/>
</dbReference>
<dbReference type="EMBL" id="QXGF01001383">
    <property type="protein sequence ID" value="KAE8930417.1"/>
    <property type="molecule type" value="Genomic_DNA"/>
</dbReference>
<dbReference type="Gene3D" id="1.20.890.10">
    <property type="entry name" value="cAMP-dependent protein kinase regulatory subunit, dimerization-anchoring domain"/>
    <property type="match status" value="1"/>
</dbReference>
<dbReference type="Gene3D" id="1.10.238.10">
    <property type="entry name" value="EF-hand"/>
    <property type="match status" value="1"/>
</dbReference>
<evidence type="ECO:0000313" key="7">
    <source>
        <dbReference type="EMBL" id="KAE9123493.1"/>
    </source>
</evidence>
<feature type="region of interest" description="Disordered" evidence="2">
    <location>
        <begin position="1508"/>
        <end position="1532"/>
    </location>
</feature>
<dbReference type="GO" id="GO:0005509">
    <property type="term" value="F:calcium ion binding"/>
    <property type="evidence" value="ECO:0007669"/>
    <property type="project" value="InterPro"/>
</dbReference>
<dbReference type="Proteomes" id="UP000433483">
    <property type="component" value="Unassembled WGS sequence"/>
</dbReference>
<feature type="compositionally biased region" description="Low complexity" evidence="2">
    <location>
        <begin position="81"/>
        <end position="101"/>
    </location>
</feature>
<dbReference type="InterPro" id="IPR018247">
    <property type="entry name" value="EF_Hand_1_Ca_BS"/>
</dbReference>
<evidence type="ECO:0000313" key="13">
    <source>
        <dbReference type="Proteomes" id="UP000437068"/>
    </source>
</evidence>
<evidence type="ECO:0000313" key="12">
    <source>
        <dbReference type="Proteomes" id="UP000433483"/>
    </source>
</evidence>
<feature type="compositionally biased region" description="Basic and acidic residues" evidence="2">
    <location>
        <begin position="1101"/>
        <end position="1117"/>
    </location>
</feature>
<evidence type="ECO:0000313" key="11">
    <source>
        <dbReference type="Proteomes" id="UP000429523"/>
    </source>
</evidence>
<feature type="compositionally biased region" description="Basic and acidic residues" evidence="2">
    <location>
        <begin position="293"/>
        <end position="336"/>
    </location>
</feature>
<evidence type="ECO:0000313" key="8">
    <source>
        <dbReference type="EMBL" id="KAE9192373.1"/>
    </source>
</evidence>
<dbReference type="OrthoDB" id="10067602at2759"/>
<feature type="region of interest" description="Disordered" evidence="2">
    <location>
        <begin position="1094"/>
        <end position="1130"/>
    </location>
</feature>
<feature type="region of interest" description="Disordered" evidence="2">
    <location>
        <begin position="226"/>
        <end position="336"/>
    </location>
</feature>
<organism evidence="5 11">
    <name type="scientific">Phytophthora fragariae</name>
    <dbReference type="NCBI Taxonomy" id="53985"/>
    <lineage>
        <taxon>Eukaryota</taxon>
        <taxon>Sar</taxon>
        <taxon>Stramenopiles</taxon>
        <taxon>Oomycota</taxon>
        <taxon>Peronosporomycetes</taxon>
        <taxon>Peronosporales</taxon>
        <taxon>Peronosporaceae</taxon>
        <taxon>Phytophthora</taxon>
    </lineage>
</organism>
<dbReference type="InterPro" id="IPR011992">
    <property type="entry name" value="EF-hand-dom_pair"/>
</dbReference>
<evidence type="ECO:0000313" key="15">
    <source>
        <dbReference type="Proteomes" id="UP000440732"/>
    </source>
</evidence>
<dbReference type="Gene3D" id="1.10.287.110">
    <property type="entry name" value="DnaJ domain"/>
    <property type="match status" value="1"/>
</dbReference>
<dbReference type="CDD" id="cd06257">
    <property type="entry name" value="DnaJ"/>
    <property type="match status" value="1"/>
</dbReference>
<dbReference type="Pfam" id="PF00226">
    <property type="entry name" value="DnaJ"/>
    <property type="match status" value="1"/>
</dbReference>
<feature type="compositionally biased region" description="Basic and acidic residues" evidence="2">
    <location>
        <begin position="1247"/>
        <end position="1269"/>
    </location>
</feature>
<feature type="compositionally biased region" description="Basic residues" evidence="2">
    <location>
        <begin position="51"/>
        <end position="60"/>
    </location>
</feature>
<feature type="region of interest" description="Disordered" evidence="2">
    <location>
        <begin position="1224"/>
        <end position="1292"/>
    </location>
</feature>
<dbReference type="InterPro" id="IPR036869">
    <property type="entry name" value="J_dom_sf"/>
</dbReference>
<dbReference type="PROSITE" id="PS00018">
    <property type="entry name" value="EF_HAND_1"/>
    <property type="match status" value="1"/>
</dbReference>
<gene>
    <name evidence="10" type="ORF">PF001_g14860</name>
    <name evidence="9" type="ORF">PF002_g19814</name>
    <name evidence="8" type="ORF">PF005_g18485</name>
    <name evidence="7" type="ORF">PF006_g17416</name>
    <name evidence="6" type="ORF">PF007_g18704</name>
    <name evidence="5" type="ORF">PF009_g19492</name>
</gene>
<dbReference type="PANTHER" id="PTHR44298:SF1">
    <property type="entry name" value="DNAJ HOMOLOG SUBFAMILY B MEMBER 11"/>
    <property type="match status" value="1"/>
</dbReference>
<dbReference type="SMART" id="SM00271">
    <property type="entry name" value="DnaJ"/>
    <property type="match status" value="1"/>
</dbReference>
<reference evidence="11 12" key="1">
    <citation type="submission" date="2018-08" db="EMBL/GenBank/DDBJ databases">
        <title>Genomic investigation of the strawberry pathogen Phytophthora fragariae indicates pathogenicity is determined by transcriptional variation in three key races.</title>
        <authorList>
            <person name="Adams T.M."/>
            <person name="Armitage A.D."/>
            <person name="Sobczyk M.K."/>
            <person name="Bates H.J."/>
            <person name="Dunwell J.M."/>
            <person name="Nellist C.F."/>
            <person name="Harrison R.J."/>
        </authorList>
    </citation>
    <scope>NUCLEOTIDE SEQUENCE [LARGE SCALE GENOMIC DNA]</scope>
    <source>
        <strain evidence="10 13">A4</strain>
        <strain evidence="9 14">BC-1</strain>
        <strain evidence="8 12">NOV-27</strain>
        <strain evidence="7 15">NOV-5</strain>
        <strain evidence="6 16">NOV-71</strain>
        <strain evidence="5 11">NOV-9</strain>
    </source>
</reference>
<dbReference type="EMBL" id="QXGE01000941">
    <property type="protein sequence ID" value="KAE9300600.1"/>
    <property type="molecule type" value="Genomic_DNA"/>
</dbReference>
<feature type="domain" description="J" evidence="3">
    <location>
        <begin position="1624"/>
        <end position="1701"/>
    </location>
</feature>
<dbReference type="Proteomes" id="UP000440732">
    <property type="component" value="Unassembled WGS sequence"/>
</dbReference>
<dbReference type="InterPro" id="IPR051736">
    <property type="entry name" value="DnaJ-B11-like"/>
</dbReference>
<comment type="caution">
    <text evidence="5">The sequence shown here is derived from an EMBL/GenBank/DDBJ whole genome shotgun (WGS) entry which is preliminary data.</text>
</comment>
<dbReference type="InterPro" id="IPR001623">
    <property type="entry name" value="DnaJ_domain"/>
</dbReference>
<feature type="compositionally biased region" description="Low complexity" evidence="2">
    <location>
        <begin position="233"/>
        <end position="250"/>
    </location>
</feature>
<keyword evidence="12" id="KW-1185">Reference proteome</keyword>
<feature type="compositionally biased region" description="Basic and acidic residues" evidence="2">
    <location>
        <begin position="953"/>
        <end position="964"/>
    </location>
</feature>
<evidence type="ECO:0000313" key="14">
    <source>
        <dbReference type="Proteomes" id="UP000440367"/>
    </source>
</evidence>
<feature type="compositionally biased region" description="Basic and acidic residues" evidence="2">
    <location>
        <begin position="258"/>
        <end position="267"/>
    </location>
</feature>
<feature type="compositionally biased region" description="Low complexity" evidence="2">
    <location>
        <begin position="1313"/>
        <end position="1326"/>
    </location>
</feature>
<proteinExistence type="predicted"/>
<feature type="region of interest" description="Disordered" evidence="2">
    <location>
        <begin position="953"/>
        <end position="989"/>
    </location>
</feature>
<dbReference type="Proteomes" id="UP000440367">
    <property type="component" value="Unassembled WGS sequence"/>
</dbReference>
<dbReference type="PRINTS" id="PR00625">
    <property type="entry name" value="JDOMAIN"/>
</dbReference>
<accession>A0A6A3EDR7</accession>
<dbReference type="PANTHER" id="PTHR44298">
    <property type="entry name" value="DNAJ HOMOLOG SUBFAMILY B MEMBER 11"/>
    <property type="match status" value="1"/>
</dbReference>
<name>A0A6A3EDR7_9STRA</name>
<evidence type="ECO:0000259" key="4">
    <source>
        <dbReference type="PROSITE" id="PS50222"/>
    </source>
</evidence>
<dbReference type="PROSITE" id="PS50076">
    <property type="entry name" value="DNAJ_2"/>
    <property type="match status" value="1"/>
</dbReference>
<keyword evidence="1" id="KW-0106">Calcium</keyword>
<evidence type="ECO:0000256" key="1">
    <source>
        <dbReference type="ARBA" id="ARBA00022837"/>
    </source>
</evidence>
<protein>
    <submittedName>
        <fullName evidence="5">Uncharacterized protein</fullName>
    </submittedName>
</protein>
<evidence type="ECO:0000313" key="6">
    <source>
        <dbReference type="EMBL" id="KAE9091941.1"/>
    </source>
</evidence>
<dbReference type="CDD" id="cd22985">
    <property type="entry name" value="DD_CrRSP11-like"/>
    <property type="match status" value="1"/>
</dbReference>
<evidence type="ECO:0000313" key="16">
    <source>
        <dbReference type="Proteomes" id="UP000441208"/>
    </source>
</evidence>
<feature type="domain" description="EF-hand" evidence="4">
    <location>
        <begin position="1777"/>
        <end position="1812"/>
    </location>
</feature>
<dbReference type="PROSITE" id="PS50222">
    <property type="entry name" value="EF_HAND_2"/>
    <property type="match status" value="2"/>
</dbReference>
<dbReference type="InterPro" id="IPR002048">
    <property type="entry name" value="EF_hand_dom"/>
</dbReference>
<dbReference type="EMBL" id="QXGD01001397">
    <property type="protein sequence ID" value="KAE9207050.1"/>
    <property type="molecule type" value="Genomic_DNA"/>
</dbReference>